<comment type="similarity">
    <text evidence="1 4">Belongs to the TPP enzyme family.</text>
</comment>
<evidence type="ECO:0000313" key="9">
    <source>
        <dbReference type="Proteomes" id="UP000249808"/>
    </source>
</evidence>
<dbReference type="EMBL" id="PZJH01000003">
    <property type="protein sequence ID" value="RAK44789.1"/>
    <property type="molecule type" value="Genomic_DNA"/>
</dbReference>
<dbReference type="InterPro" id="IPR047210">
    <property type="entry name" value="TPP_PYR_POXB-like"/>
</dbReference>
<dbReference type="GO" id="GO:0003824">
    <property type="term" value="F:catalytic activity"/>
    <property type="evidence" value="ECO:0007669"/>
    <property type="project" value="InterPro"/>
</dbReference>
<dbReference type="GO" id="GO:0009234">
    <property type="term" value="P:menaquinone biosynthetic process"/>
    <property type="evidence" value="ECO:0007669"/>
    <property type="project" value="UniProtKB-KW"/>
</dbReference>
<keyword evidence="2" id="KW-0474">Menaquinone biosynthesis</keyword>
<dbReference type="InterPro" id="IPR047212">
    <property type="entry name" value="TPP_POXB-like"/>
</dbReference>
<dbReference type="Proteomes" id="UP000249808">
    <property type="component" value="Unassembled WGS sequence"/>
</dbReference>
<gene>
    <name evidence="8" type="ORF">BHU61_08060</name>
</gene>
<evidence type="ECO:0000256" key="2">
    <source>
        <dbReference type="ARBA" id="ARBA00022428"/>
    </source>
</evidence>
<feature type="domain" description="Thiamine pyrophosphate enzyme N-terminal TPP-binding" evidence="7">
    <location>
        <begin position="5"/>
        <end position="122"/>
    </location>
</feature>
<dbReference type="InterPro" id="IPR029035">
    <property type="entry name" value="DHS-like_NAD/FAD-binding_dom"/>
</dbReference>
<dbReference type="InterPro" id="IPR000399">
    <property type="entry name" value="TPP-bd_CS"/>
</dbReference>
<dbReference type="SUPFAM" id="SSF52518">
    <property type="entry name" value="Thiamin diphosphate-binding fold (THDP-binding)"/>
    <property type="match status" value="2"/>
</dbReference>
<dbReference type="InterPro" id="IPR047211">
    <property type="entry name" value="POXB-like"/>
</dbReference>
<dbReference type="SUPFAM" id="SSF52467">
    <property type="entry name" value="DHS-like NAD/FAD-binding domain"/>
    <property type="match status" value="1"/>
</dbReference>
<feature type="domain" description="Thiamine pyrophosphate enzyme central" evidence="5">
    <location>
        <begin position="193"/>
        <end position="322"/>
    </location>
</feature>
<dbReference type="InterPro" id="IPR012001">
    <property type="entry name" value="Thiamin_PyroP_enz_TPP-bd_dom"/>
</dbReference>
<dbReference type="NCBIfam" id="NF006377">
    <property type="entry name" value="PRK08611.1"/>
    <property type="match status" value="1"/>
</dbReference>
<dbReference type="Pfam" id="PF02775">
    <property type="entry name" value="TPP_enzyme_C"/>
    <property type="match status" value="1"/>
</dbReference>
<dbReference type="AlphaFoldDB" id="A0A327ZRD3"/>
<evidence type="ECO:0000313" key="8">
    <source>
        <dbReference type="EMBL" id="RAK44789.1"/>
    </source>
</evidence>
<dbReference type="InterPro" id="IPR029061">
    <property type="entry name" value="THDP-binding"/>
</dbReference>
<name>A0A327ZRD3_9STAP</name>
<dbReference type="Gene3D" id="3.40.50.1220">
    <property type="entry name" value="TPP-binding domain"/>
    <property type="match status" value="1"/>
</dbReference>
<evidence type="ECO:0000259" key="5">
    <source>
        <dbReference type="Pfam" id="PF00205"/>
    </source>
</evidence>
<dbReference type="GO" id="GO:0030976">
    <property type="term" value="F:thiamine pyrophosphate binding"/>
    <property type="evidence" value="ECO:0007669"/>
    <property type="project" value="InterPro"/>
</dbReference>
<dbReference type="CDD" id="cd02014">
    <property type="entry name" value="TPP_POX"/>
    <property type="match status" value="1"/>
</dbReference>
<dbReference type="InterPro" id="IPR011766">
    <property type="entry name" value="TPP_enzyme_TPP-bd"/>
</dbReference>
<evidence type="ECO:0000259" key="7">
    <source>
        <dbReference type="Pfam" id="PF02776"/>
    </source>
</evidence>
<dbReference type="CDD" id="cd07039">
    <property type="entry name" value="TPP_PYR_POX"/>
    <property type="match status" value="1"/>
</dbReference>
<dbReference type="PANTHER" id="PTHR42981">
    <property type="entry name" value="PYRUVATE DEHYDROGENASE [UBIQUINONE]"/>
    <property type="match status" value="1"/>
</dbReference>
<dbReference type="PROSITE" id="PS00187">
    <property type="entry name" value="TPP_ENZYMES"/>
    <property type="match status" value="1"/>
</dbReference>
<dbReference type="GO" id="GO:0000287">
    <property type="term" value="F:magnesium ion binding"/>
    <property type="evidence" value="ECO:0007669"/>
    <property type="project" value="InterPro"/>
</dbReference>
<reference evidence="8 9" key="1">
    <citation type="journal article" date="2018" name="Front. Microbiol.">
        <title>Description and Comparative Genomics of Macrococcus caseolyticus subsp. hominis subsp. nov., Macrococcus goetzii sp. nov., Macrococcus epidermidis sp. nov., and Macrococcus bohemicus sp. nov., Novel Macrococci From Human Clinical Material With Virulence Potential and Suspected Uptake of Foreign DNA by Natural Transformation.</title>
        <authorList>
            <person name="Maslanova I."/>
            <person name="Wertheimer Z."/>
            <person name="Sedlacek I."/>
            <person name="Svec P."/>
            <person name="Indrakova A."/>
            <person name="Kovarovic V."/>
            <person name="Schumann P."/>
            <person name="Sproer C."/>
            <person name="Kralova S."/>
            <person name="Sedo O."/>
            <person name="Kristofova L."/>
            <person name="Vrbovska V."/>
            <person name="Fuzik T."/>
            <person name="Petras P."/>
            <person name="Zdrahal Z."/>
            <person name="Ruzickova V."/>
            <person name="Doskar J."/>
            <person name="Pantucek R."/>
        </authorList>
    </citation>
    <scope>NUCLEOTIDE SEQUENCE [LARGE SCALE GENOMIC DNA]</scope>
    <source>
        <strain evidence="8 9">01/688</strain>
    </source>
</reference>
<keyword evidence="9" id="KW-1185">Reference proteome</keyword>
<dbReference type="Pfam" id="PF00205">
    <property type="entry name" value="TPP_enzyme_M"/>
    <property type="match status" value="1"/>
</dbReference>
<sequence length="577" mass="63572">MSKLKANHALVKALKHWEIDHVYGIPGDTIDTVIDALKGAEDEIKFYNVRHEEVASLAAASYTKLTGKIAVSVAIGGPGAIHLLNGMYDAKMDNIPQLVLVGQANTDLLGTKYFQELDLTAMFADVAVYNKQLDQAENVFEVVNEAIQTAYDKKGVAVLSIPGNLLSTKIEDHTAEAPIKMPVQTSEIDKANISEAIKLIEQSKHPVVLAGTGTKHAKELLVQFIEHAQLPSIVTLPAKGLIPDTHPNMLGNLGKIGTKPAFEATKEADLLIMIGTNFPYVDYLPDEDVPCIQIDNNPEKIGTRHKVTVPLVGDSKEILQLLIEKLPAIKERPFLEACKENMAEWNKWLDEDRANNSFPLRPERIMAEIDKIADEDAVFSIDVGTSTVWGTRYLRLDHNNRFLTSPWLGTMGCALPGAIASKIAYPDRQAIAITGDGAMAMVMQDFATAVYHNLPMIIVVLNNKQLSFIKYEQQAAGELEYAIDFGDIDFAKFAESCGGVGITVTKPEELAGAFRHAKDVNKPVIINAYVDPDAAPLPGQIVWDEALGYAKFELRSLLEENKFEKMPPLKTIMRRFF</sequence>
<dbReference type="Pfam" id="PF02776">
    <property type="entry name" value="TPP_enzyme_N"/>
    <property type="match status" value="1"/>
</dbReference>
<proteinExistence type="inferred from homology"/>
<evidence type="ECO:0000256" key="4">
    <source>
        <dbReference type="RuleBase" id="RU362132"/>
    </source>
</evidence>
<organism evidence="8 9">
    <name type="scientific">Macrococcus epidermidis</name>
    <dbReference type="NCBI Taxonomy" id="1902580"/>
    <lineage>
        <taxon>Bacteria</taxon>
        <taxon>Bacillati</taxon>
        <taxon>Bacillota</taxon>
        <taxon>Bacilli</taxon>
        <taxon>Bacillales</taxon>
        <taxon>Staphylococcaceae</taxon>
        <taxon>Macrococcus</taxon>
    </lineage>
</organism>
<evidence type="ECO:0000256" key="3">
    <source>
        <dbReference type="ARBA" id="ARBA00023052"/>
    </source>
</evidence>
<keyword evidence="8" id="KW-0670">Pyruvate</keyword>
<dbReference type="PANTHER" id="PTHR42981:SF2">
    <property type="entry name" value="PYRUVATE DEHYDROGENASE [UBIQUINONE]"/>
    <property type="match status" value="1"/>
</dbReference>
<evidence type="ECO:0000259" key="6">
    <source>
        <dbReference type="Pfam" id="PF02775"/>
    </source>
</evidence>
<protein>
    <submittedName>
        <fullName evidence="8">Pyruvate oxidase</fullName>
    </submittedName>
</protein>
<dbReference type="RefSeq" id="WP_111716237.1">
    <property type="nucleotide sequence ID" value="NZ_JBHSSR010000013.1"/>
</dbReference>
<keyword evidence="3 4" id="KW-0786">Thiamine pyrophosphate</keyword>
<evidence type="ECO:0000256" key="1">
    <source>
        <dbReference type="ARBA" id="ARBA00007812"/>
    </source>
</evidence>
<comment type="caution">
    <text evidence="8">The sequence shown here is derived from an EMBL/GenBank/DDBJ whole genome shotgun (WGS) entry which is preliminary data.</text>
</comment>
<dbReference type="InterPro" id="IPR012000">
    <property type="entry name" value="Thiamin_PyroP_enz_cen_dom"/>
</dbReference>
<dbReference type="Gene3D" id="3.40.50.970">
    <property type="match status" value="2"/>
</dbReference>
<accession>A0A327ZRD3</accession>
<feature type="domain" description="Thiamine pyrophosphate enzyme TPP-binding" evidence="6">
    <location>
        <begin position="382"/>
        <end position="527"/>
    </location>
</feature>